<feature type="compositionally biased region" description="Basic and acidic residues" evidence="1">
    <location>
        <begin position="21"/>
        <end position="32"/>
    </location>
</feature>
<proteinExistence type="predicted"/>
<evidence type="ECO:0000256" key="1">
    <source>
        <dbReference type="SAM" id="MobiDB-lite"/>
    </source>
</evidence>
<reference evidence="2 3" key="1">
    <citation type="journal article" date="2014" name="PLoS ONE">
        <title>De novo Genome Assembly of the Fungal Plant Pathogen Pyrenophora semeniperda.</title>
        <authorList>
            <person name="Soliai M.M."/>
            <person name="Meyer S.E."/>
            <person name="Udall J.A."/>
            <person name="Elzinga D.E."/>
            <person name="Hermansen R.A."/>
            <person name="Bodily P.M."/>
            <person name="Hart A.A."/>
            <person name="Coleman C.E."/>
        </authorList>
    </citation>
    <scope>NUCLEOTIDE SEQUENCE [LARGE SCALE GENOMIC DNA]</scope>
    <source>
        <strain evidence="2 3">CCB06</strain>
        <tissue evidence="2">Mycelium</tissue>
    </source>
</reference>
<dbReference type="AlphaFoldDB" id="A0A3M7MHA8"/>
<sequence>MDPWLRPFSRPLSRRSASPQKDSRPVSPRDSRPASPNDSKQTSPQKEPRTVNGLLSPEIASISRSNSDGSRRSSTSGRRGSIFDVVKNRLRSPSNASVVSNKSQLTDVADIENWFHGFRKYNHLVSTSISPKQAAAPKEFEKASKALTKNCGGQFLHGLPESVFDLALLWCPADRLERLNADEPSWSWSGYSGPVNFPFDPTSCPDTYKIPRDKGALFRSEIRNFTIGPPGQNYTVRRDMKNNPVRIDYPSPFDPPHGKVPSTQSNTLRFCASTISAEGFDVQQIEHDSKEIPCSQLINDKNQACGVVMEYESCLLNTSHEGEWEYVLLSRNLWREPSPDNRKPNLSTMHPSGTPIWDGERFLWDAHVNECDEEHFAVGDWKMLNVMLIKWVNNGTHAERVAIARIHEDAWIERCPKQKNIVLQ</sequence>
<dbReference type="Proteomes" id="UP000265663">
    <property type="component" value="Unassembled WGS sequence"/>
</dbReference>
<dbReference type="OrthoDB" id="3830006at2759"/>
<protein>
    <submittedName>
        <fullName evidence="2">Heterokaryon incompatibility</fullName>
    </submittedName>
</protein>
<feature type="compositionally biased region" description="Low complexity" evidence="1">
    <location>
        <begin position="61"/>
        <end position="80"/>
    </location>
</feature>
<feature type="compositionally biased region" description="Polar residues" evidence="1">
    <location>
        <begin position="34"/>
        <end position="45"/>
    </location>
</feature>
<evidence type="ECO:0000313" key="3">
    <source>
        <dbReference type="Proteomes" id="UP000265663"/>
    </source>
</evidence>
<gene>
    <name evidence="2" type="ORF">GMOD_00004614</name>
</gene>
<keyword evidence="3" id="KW-1185">Reference proteome</keyword>
<name>A0A3M7MHA8_9PLEO</name>
<evidence type="ECO:0000313" key="2">
    <source>
        <dbReference type="EMBL" id="RMZ73818.1"/>
    </source>
</evidence>
<organism evidence="2 3">
    <name type="scientific">Pyrenophora seminiperda CCB06</name>
    <dbReference type="NCBI Taxonomy" id="1302712"/>
    <lineage>
        <taxon>Eukaryota</taxon>
        <taxon>Fungi</taxon>
        <taxon>Dikarya</taxon>
        <taxon>Ascomycota</taxon>
        <taxon>Pezizomycotina</taxon>
        <taxon>Dothideomycetes</taxon>
        <taxon>Pleosporomycetidae</taxon>
        <taxon>Pleosporales</taxon>
        <taxon>Pleosporineae</taxon>
        <taxon>Pleosporaceae</taxon>
        <taxon>Pyrenophora</taxon>
    </lineage>
</organism>
<feature type="region of interest" description="Disordered" evidence="1">
    <location>
        <begin position="1"/>
        <end position="80"/>
    </location>
</feature>
<dbReference type="EMBL" id="KE747843">
    <property type="protein sequence ID" value="RMZ73818.1"/>
    <property type="molecule type" value="Genomic_DNA"/>
</dbReference>
<accession>A0A3M7MHA8</accession>
<feature type="compositionally biased region" description="Low complexity" evidence="1">
    <location>
        <begin position="1"/>
        <end position="19"/>
    </location>
</feature>